<dbReference type="Pfam" id="PF03803">
    <property type="entry name" value="Scramblase"/>
    <property type="match status" value="1"/>
</dbReference>
<keyword evidence="2" id="KW-0449">Lipoprotein</keyword>
<proteinExistence type="inferred from homology"/>
<keyword evidence="5" id="KW-1185">Reference proteome</keyword>
<dbReference type="EMBL" id="CAWYQH010000002">
    <property type="protein sequence ID" value="CAK8672901.1"/>
    <property type="molecule type" value="Genomic_DNA"/>
</dbReference>
<name>A0ABP0F0G6_CLALP</name>
<sequence>MNLQSERQTELPRTSQPDSSFEAGHSGSFYPMFRELEDVEELKFWPISLPTSDEEYYDFGVAVSNMLDEMLYLASVDPSSKSPFKYNCCDSDRTHMFNICDKLGKRILRWKQANNSCCVHKCHLLCQCCCNSLTTEIETSSGAQIGQFLSRKSCYDKENIILDRTGQIALTLISSKTNDVVPTKKFILLQGQSTVGSISQQNDGPKSPFIARFPMNLDLTLKALLVCAGTFYSWDHTIFNKARD</sequence>
<gene>
    <name evidence="4" type="ORF">CVLEPA_LOCUS2702</name>
</gene>
<reference evidence="4 5" key="1">
    <citation type="submission" date="2024-02" db="EMBL/GenBank/DDBJ databases">
        <authorList>
            <person name="Daric V."/>
            <person name="Darras S."/>
        </authorList>
    </citation>
    <scope>NUCLEOTIDE SEQUENCE [LARGE SCALE GENOMIC DNA]</scope>
</reference>
<comment type="function">
    <text evidence="2">May mediate accelerated ATP-independent bidirectional transbilayer migration of phospholipids upon binding calcium ions that results in a loss of phospholipid asymmetry in the plasma membrane.</text>
</comment>
<dbReference type="PANTHER" id="PTHR23248:SF9">
    <property type="entry name" value="PHOSPHOLIPID SCRAMBLASE"/>
    <property type="match status" value="1"/>
</dbReference>
<evidence type="ECO:0000256" key="3">
    <source>
        <dbReference type="SAM" id="MobiDB-lite"/>
    </source>
</evidence>
<dbReference type="PANTHER" id="PTHR23248">
    <property type="entry name" value="PHOSPHOLIPID SCRAMBLASE-RELATED"/>
    <property type="match status" value="1"/>
</dbReference>
<evidence type="ECO:0000256" key="2">
    <source>
        <dbReference type="RuleBase" id="RU363116"/>
    </source>
</evidence>
<accession>A0ABP0F0G6</accession>
<comment type="cofactor">
    <cofactor evidence="2">
        <name>Ca(2+)</name>
        <dbReference type="ChEBI" id="CHEBI:29108"/>
    </cofactor>
</comment>
<keyword evidence="2" id="KW-0106">Calcium</keyword>
<protein>
    <recommendedName>
        <fullName evidence="2">Phospholipid scramblase</fullName>
    </recommendedName>
</protein>
<dbReference type="InterPro" id="IPR005552">
    <property type="entry name" value="Scramblase"/>
</dbReference>
<comment type="similarity">
    <text evidence="1 2">Belongs to the phospholipid scramblase family.</text>
</comment>
<evidence type="ECO:0000313" key="4">
    <source>
        <dbReference type="EMBL" id="CAK8672901.1"/>
    </source>
</evidence>
<organism evidence="4 5">
    <name type="scientific">Clavelina lepadiformis</name>
    <name type="common">Light-bulb sea squirt</name>
    <name type="synonym">Ascidia lepadiformis</name>
    <dbReference type="NCBI Taxonomy" id="159417"/>
    <lineage>
        <taxon>Eukaryota</taxon>
        <taxon>Metazoa</taxon>
        <taxon>Chordata</taxon>
        <taxon>Tunicata</taxon>
        <taxon>Ascidiacea</taxon>
        <taxon>Aplousobranchia</taxon>
        <taxon>Clavelinidae</taxon>
        <taxon>Clavelina</taxon>
    </lineage>
</organism>
<evidence type="ECO:0000313" key="5">
    <source>
        <dbReference type="Proteomes" id="UP001642483"/>
    </source>
</evidence>
<keyword evidence="2" id="KW-0564">Palmitate</keyword>
<feature type="region of interest" description="Disordered" evidence="3">
    <location>
        <begin position="1"/>
        <end position="24"/>
    </location>
</feature>
<comment type="caution">
    <text evidence="4">The sequence shown here is derived from an EMBL/GenBank/DDBJ whole genome shotgun (WGS) entry which is preliminary data.</text>
</comment>
<feature type="compositionally biased region" description="Polar residues" evidence="3">
    <location>
        <begin position="1"/>
        <end position="19"/>
    </location>
</feature>
<evidence type="ECO:0000256" key="1">
    <source>
        <dbReference type="ARBA" id="ARBA00005350"/>
    </source>
</evidence>
<dbReference type="Proteomes" id="UP001642483">
    <property type="component" value="Unassembled WGS sequence"/>
</dbReference>